<dbReference type="EMBL" id="CAJVPU010012019">
    <property type="protein sequence ID" value="CAG8619710.1"/>
    <property type="molecule type" value="Genomic_DNA"/>
</dbReference>
<feature type="non-terminal residue" evidence="1">
    <location>
        <position position="78"/>
    </location>
</feature>
<accession>A0ACA9MYB7</accession>
<gene>
    <name evidence="1" type="ORF">DHETER_LOCUS7965</name>
</gene>
<comment type="caution">
    <text evidence="1">The sequence shown here is derived from an EMBL/GenBank/DDBJ whole genome shotgun (WGS) entry which is preliminary data.</text>
</comment>
<evidence type="ECO:0000313" key="1">
    <source>
        <dbReference type="EMBL" id="CAG8619710.1"/>
    </source>
</evidence>
<protein>
    <submittedName>
        <fullName evidence="1">17401_t:CDS:1</fullName>
    </submittedName>
</protein>
<keyword evidence="2" id="KW-1185">Reference proteome</keyword>
<sequence>MKANFILFLVSVFLFALASANPRAGPYPNARAAPFRRSPQTEAQDCTVECQKKYTECISGTTGYGYNDVYAQNDCQNK</sequence>
<proteinExistence type="predicted"/>
<organism evidence="1 2">
    <name type="scientific">Dentiscutata heterogama</name>
    <dbReference type="NCBI Taxonomy" id="1316150"/>
    <lineage>
        <taxon>Eukaryota</taxon>
        <taxon>Fungi</taxon>
        <taxon>Fungi incertae sedis</taxon>
        <taxon>Mucoromycota</taxon>
        <taxon>Glomeromycotina</taxon>
        <taxon>Glomeromycetes</taxon>
        <taxon>Diversisporales</taxon>
        <taxon>Gigasporaceae</taxon>
        <taxon>Dentiscutata</taxon>
    </lineage>
</organism>
<reference evidence="1" key="1">
    <citation type="submission" date="2021-06" db="EMBL/GenBank/DDBJ databases">
        <authorList>
            <person name="Kallberg Y."/>
            <person name="Tangrot J."/>
            <person name="Rosling A."/>
        </authorList>
    </citation>
    <scope>NUCLEOTIDE SEQUENCE</scope>
    <source>
        <strain evidence="1">IL203A</strain>
    </source>
</reference>
<name>A0ACA9MYB7_9GLOM</name>
<dbReference type="Proteomes" id="UP000789702">
    <property type="component" value="Unassembled WGS sequence"/>
</dbReference>
<evidence type="ECO:0000313" key="2">
    <source>
        <dbReference type="Proteomes" id="UP000789702"/>
    </source>
</evidence>